<name>A0A2N9LJ65_9BACT</name>
<dbReference type="Proteomes" id="UP000239735">
    <property type="component" value="Unassembled WGS sequence"/>
</dbReference>
<accession>A0A2N9LJ65</accession>
<reference evidence="3" key="1">
    <citation type="submission" date="2018-02" db="EMBL/GenBank/DDBJ databases">
        <authorList>
            <person name="Hausmann B."/>
        </authorList>
    </citation>
    <scope>NUCLEOTIDE SEQUENCE [LARGE SCALE GENOMIC DNA]</scope>
    <source>
        <strain evidence="3">Peat soil MAG SbA5</strain>
    </source>
</reference>
<keyword evidence="1" id="KW-0812">Transmembrane</keyword>
<sequence length="88" mass="10001">MIDESAAVLPLWMLLSATFGFMIGEALGGQARVRKYLEKTNDELRDQLHEARPGAPNLQHELDHQRRVIHDIHKHVVAVTKDLQKPTP</sequence>
<gene>
    <name evidence="2" type="ORF">SBA5_380053</name>
</gene>
<protein>
    <submittedName>
        <fullName evidence="2">Uncharacterized protein</fullName>
    </submittedName>
</protein>
<evidence type="ECO:0000256" key="1">
    <source>
        <dbReference type="SAM" id="Phobius"/>
    </source>
</evidence>
<dbReference type="AlphaFoldDB" id="A0A2N9LJ65"/>
<dbReference type="EMBL" id="OKRB01000095">
    <property type="protein sequence ID" value="SPE23282.1"/>
    <property type="molecule type" value="Genomic_DNA"/>
</dbReference>
<keyword evidence="1" id="KW-1133">Transmembrane helix</keyword>
<proteinExistence type="predicted"/>
<organism evidence="2 3">
    <name type="scientific">Candidatus Sulfuritelmatomonas gaucii</name>
    <dbReference type="NCBI Taxonomy" id="2043161"/>
    <lineage>
        <taxon>Bacteria</taxon>
        <taxon>Pseudomonadati</taxon>
        <taxon>Acidobacteriota</taxon>
        <taxon>Terriglobia</taxon>
        <taxon>Terriglobales</taxon>
        <taxon>Acidobacteriaceae</taxon>
        <taxon>Candidatus Sulfuritelmatomonas</taxon>
    </lineage>
</organism>
<feature type="transmembrane region" description="Helical" evidence="1">
    <location>
        <begin position="6"/>
        <end position="27"/>
    </location>
</feature>
<dbReference type="OrthoDB" id="9898926at2"/>
<evidence type="ECO:0000313" key="2">
    <source>
        <dbReference type="EMBL" id="SPE23282.1"/>
    </source>
</evidence>
<evidence type="ECO:0000313" key="3">
    <source>
        <dbReference type="Proteomes" id="UP000239735"/>
    </source>
</evidence>
<keyword evidence="1" id="KW-0472">Membrane</keyword>